<sequence>MTYECITFLKWFMQESIEKLYYHKSSKPLLSGITANANEEDYAYFIFDAYETDGIIFLYVDHDGQGIENWFGSDIEEEDGGENKDEIDNLRDVEVYINEDIIIMNKTHGDEFLTKLCAEEEDENDNIDDDDEGEKSFKKHTSNNLNTLKNKIK</sequence>
<dbReference type="Proteomes" id="UP001177003">
    <property type="component" value="Chromosome 3"/>
</dbReference>
<proteinExistence type="predicted"/>
<evidence type="ECO:0000313" key="3">
    <source>
        <dbReference type="Proteomes" id="UP001177003"/>
    </source>
</evidence>
<protein>
    <submittedName>
        <fullName evidence="2">Uncharacterized protein</fullName>
    </submittedName>
</protein>
<accession>A0AA36DZM3</accession>
<feature type="compositionally biased region" description="Polar residues" evidence="1">
    <location>
        <begin position="142"/>
        <end position="153"/>
    </location>
</feature>
<dbReference type="AlphaFoldDB" id="A0AA36DZM3"/>
<reference evidence="2" key="1">
    <citation type="submission" date="2023-04" db="EMBL/GenBank/DDBJ databases">
        <authorList>
            <person name="Vijverberg K."/>
            <person name="Xiong W."/>
            <person name="Schranz E."/>
        </authorList>
    </citation>
    <scope>NUCLEOTIDE SEQUENCE</scope>
</reference>
<dbReference type="EMBL" id="OX465079">
    <property type="protein sequence ID" value="CAI9277376.1"/>
    <property type="molecule type" value="Genomic_DNA"/>
</dbReference>
<feature type="region of interest" description="Disordered" evidence="1">
    <location>
        <begin position="124"/>
        <end position="153"/>
    </location>
</feature>
<evidence type="ECO:0000256" key="1">
    <source>
        <dbReference type="SAM" id="MobiDB-lite"/>
    </source>
</evidence>
<feature type="compositionally biased region" description="Acidic residues" evidence="1">
    <location>
        <begin position="124"/>
        <end position="133"/>
    </location>
</feature>
<evidence type="ECO:0000313" key="2">
    <source>
        <dbReference type="EMBL" id="CAI9277376.1"/>
    </source>
</evidence>
<organism evidence="2 3">
    <name type="scientific">Lactuca saligna</name>
    <name type="common">Willowleaf lettuce</name>
    <dbReference type="NCBI Taxonomy" id="75948"/>
    <lineage>
        <taxon>Eukaryota</taxon>
        <taxon>Viridiplantae</taxon>
        <taxon>Streptophyta</taxon>
        <taxon>Embryophyta</taxon>
        <taxon>Tracheophyta</taxon>
        <taxon>Spermatophyta</taxon>
        <taxon>Magnoliopsida</taxon>
        <taxon>eudicotyledons</taxon>
        <taxon>Gunneridae</taxon>
        <taxon>Pentapetalae</taxon>
        <taxon>asterids</taxon>
        <taxon>campanulids</taxon>
        <taxon>Asterales</taxon>
        <taxon>Asteraceae</taxon>
        <taxon>Cichorioideae</taxon>
        <taxon>Cichorieae</taxon>
        <taxon>Lactucinae</taxon>
        <taxon>Lactuca</taxon>
    </lineage>
</organism>
<name>A0AA36DZM3_LACSI</name>
<gene>
    <name evidence="2" type="ORF">LSALG_LOCUS17308</name>
</gene>
<keyword evidence="3" id="KW-1185">Reference proteome</keyword>